<feature type="non-terminal residue" evidence="2">
    <location>
        <position position="1"/>
    </location>
</feature>
<keyword evidence="3" id="KW-1185">Reference proteome</keyword>
<reference evidence="2" key="1">
    <citation type="submission" date="2023-10" db="EMBL/GenBank/DDBJ databases">
        <authorList>
            <person name="Chen Y."/>
            <person name="Shah S."/>
            <person name="Dougan E. K."/>
            <person name="Thang M."/>
            <person name="Chan C."/>
        </authorList>
    </citation>
    <scope>NUCLEOTIDE SEQUENCE [LARGE SCALE GENOMIC DNA]</scope>
</reference>
<dbReference type="InterPro" id="IPR007474">
    <property type="entry name" value="ApaG_domain"/>
</dbReference>
<dbReference type="InterPro" id="IPR036767">
    <property type="entry name" value="ApaG_sf"/>
</dbReference>
<sequence>FETCQLSERHWEIQEEGREPDHVRGEGVIGLYPILADGGWILNRESDPYGQYGPRRRAGLAGLCPAWAARARKSGLQDGAFCYQSCSGRTASMRGTFGGEVTFVPGTRRRPTGEPFQARVQPFRLHVPEYMY</sequence>
<evidence type="ECO:0000259" key="1">
    <source>
        <dbReference type="PROSITE" id="PS51087"/>
    </source>
</evidence>
<proteinExistence type="predicted"/>
<name>A0ABN9PU84_9DINO</name>
<dbReference type="PANTHER" id="PTHR47463">
    <property type="entry name" value="F-BOX PROTEIN SKIP16"/>
    <property type="match status" value="1"/>
</dbReference>
<organism evidence="2 3">
    <name type="scientific">Prorocentrum cordatum</name>
    <dbReference type="NCBI Taxonomy" id="2364126"/>
    <lineage>
        <taxon>Eukaryota</taxon>
        <taxon>Sar</taxon>
        <taxon>Alveolata</taxon>
        <taxon>Dinophyceae</taxon>
        <taxon>Prorocentrales</taxon>
        <taxon>Prorocentraceae</taxon>
        <taxon>Prorocentrum</taxon>
    </lineage>
</organism>
<gene>
    <name evidence="2" type="ORF">PCOR1329_LOCUS6005</name>
</gene>
<feature type="domain" description="ApaG" evidence="1">
    <location>
        <begin position="1"/>
        <end position="132"/>
    </location>
</feature>
<dbReference type="PANTHER" id="PTHR47463:SF2">
    <property type="entry name" value="F-BOX PROTEIN SKIP16"/>
    <property type="match status" value="1"/>
</dbReference>
<dbReference type="Pfam" id="PF04379">
    <property type="entry name" value="DUF525"/>
    <property type="match status" value="1"/>
</dbReference>
<evidence type="ECO:0000313" key="2">
    <source>
        <dbReference type="EMBL" id="CAK0796696.1"/>
    </source>
</evidence>
<accession>A0ABN9PU84</accession>
<dbReference type="Proteomes" id="UP001189429">
    <property type="component" value="Unassembled WGS sequence"/>
</dbReference>
<dbReference type="EMBL" id="CAUYUJ010001599">
    <property type="protein sequence ID" value="CAK0796696.1"/>
    <property type="molecule type" value="Genomic_DNA"/>
</dbReference>
<protein>
    <recommendedName>
        <fullName evidence="1">ApaG domain-containing protein</fullName>
    </recommendedName>
</protein>
<dbReference type="SUPFAM" id="SSF110069">
    <property type="entry name" value="ApaG-like"/>
    <property type="match status" value="1"/>
</dbReference>
<evidence type="ECO:0000313" key="3">
    <source>
        <dbReference type="Proteomes" id="UP001189429"/>
    </source>
</evidence>
<dbReference type="Gene3D" id="2.60.40.1470">
    <property type="entry name" value="ApaG domain"/>
    <property type="match status" value="2"/>
</dbReference>
<dbReference type="PROSITE" id="PS51087">
    <property type="entry name" value="APAG"/>
    <property type="match status" value="1"/>
</dbReference>
<comment type="caution">
    <text evidence="2">The sequence shown here is derived from an EMBL/GenBank/DDBJ whole genome shotgun (WGS) entry which is preliminary data.</text>
</comment>